<feature type="domain" description="K Homology" evidence="4">
    <location>
        <begin position="102"/>
        <end position="172"/>
    </location>
</feature>
<reference evidence="5" key="1">
    <citation type="submission" date="2022-03" db="EMBL/GenBank/DDBJ databases">
        <authorList>
            <person name="Tunstrom K."/>
        </authorList>
    </citation>
    <scope>NUCLEOTIDE SEQUENCE</scope>
</reference>
<dbReference type="Proteomes" id="UP001153954">
    <property type="component" value="Unassembled WGS sequence"/>
</dbReference>
<comment type="caution">
    <text evidence="5">The sequence shown here is derived from an EMBL/GenBank/DDBJ whole genome shotgun (WGS) entry which is preliminary data.</text>
</comment>
<dbReference type="InterPro" id="IPR036612">
    <property type="entry name" value="KH_dom_type_1_sf"/>
</dbReference>
<dbReference type="SUPFAM" id="SSF54791">
    <property type="entry name" value="Eukaryotic type KH-domain (KH-domain type I)"/>
    <property type="match status" value="1"/>
</dbReference>
<name>A0AAU9UFV4_EUPED</name>
<dbReference type="PROSITE" id="PS50084">
    <property type="entry name" value="KH_TYPE_1"/>
    <property type="match status" value="1"/>
</dbReference>
<evidence type="ECO:0000313" key="6">
    <source>
        <dbReference type="Proteomes" id="UP001153954"/>
    </source>
</evidence>
<sequence length="197" mass="21246">MSDYSSMATLQNNRETAGFAAAVQRARLVAAKIEGGGSKRSLEEGPEPIAKKQASIDSYPLQPQQQQPPPTMSVTAAAATRIPNPAVAPAPPSAPPNMMSDQPINEYIRVPDKMVGLIIGRGGEQITRLQAESGCKIQMAPDSGGQPDRLCTLTGSREAITRANYILVYYYLYLMALKLNAFIGNTFEFIKLVSSSR</sequence>
<dbReference type="CDD" id="cd22396">
    <property type="entry name" value="KH-I_FUBP_rpt1"/>
    <property type="match status" value="1"/>
</dbReference>
<gene>
    <name evidence="5" type="ORF">EEDITHA_LOCUS12861</name>
</gene>
<proteinExistence type="predicted"/>
<dbReference type="AlphaFoldDB" id="A0AAU9UFV4"/>
<keyword evidence="6" id="KW-1185">Reference proteome</keyword>
<evidence type="ECO:0000256" key="2">
    <source>
        <dbReference type="PROSITE-ProRule" id="PRU00117"/>
    </source>
</evidence>
<evidence type="ECO:0000256" key="3">
    <source>
        <dbReference type="SAM" id="MobiDB-lite"/>
    </source>
</evidence>
<organism evidence="5 6">
    <name type="scientific">Euphydryas editha</name>
    <name type="common">Edith's checkerspot</name>
    <dbReference type="NCBI Taxonomy" id="104508"/>
    <lineage>
        <taxon>Eukaryota</taxon>
        <taxon>Metazoa</taxon>
        <taxon>Ecdysozoa</taxon>
        <taxon>Arthropoda</taxon>
        <taxon>Hexapoda</taxon>
        <taxon>Insecta</taxon>
        <taxon>Pterygota</taxon>
        <taxon>Neoptera</taxon>
        <taxon>Endopterygota</taxon>
        <taxon>Lepidoptera</taxon>
        <taxon>Glossata</taxon>
        <taxon>Ditrysia</taxon>
        <taxon>Papilionoidea</taxon>
        <taxon>Nymphalidae</taxon>
        <taxon>Nymphalinae</taxon>
        <taxon>Euphydryas</taxon>
    </lineage>
</organism>
<feature type="region of interest" description="Disordered" evidence="3">
    <location>
        <begin position="33"/>
        <end position="52"/>
    </location>
</feature>
<keyword evidence="2" id="KW-0694">RNA-binding</keyword>
<dbReference type="SMART" id="SM00322">
    <property type="entry name" value="KH"/>
    <property type="match status" value="1"/>
</dbReference>
<dbReference type="Gene3D" id="3.30.1370.10">
    <property type="entry name" value="K Homology domain, type 1"/>
    <property type="match status" value="1"/>
</dbReference>
<keyword evidence="1" id="KW-0677">Repeat</keyword>
<dbReference type="GO" id="GO:0003723">
    <property type="term" value="F:RNA binding"/>
    <property type="evidence" value="ECO:0007669"/>
    <property type="project" value="UniProtKB-UniRule"/>
</dbReference>
<dbReference type="Pfam" id="PF00013">
    <property type="entry name" value="KH_1"/>
    <property type="match status" value="1"/>
</dbReference>
<dbReference type="InterPro" id="IPR004088">
    <property type="entry name" value="KH_dom_type_1"/>
</dbReference>
<accession>A0AAU9UFV4</accession>
<dbReference type="InterPro" id="IPR004087">
    <property type="entry name" value="KH_dom"/>
</dbReference>
<evidence type="ECO:0000313" key="5">
    <source>
        <dbReference type="EMBL" id="CAH2097664.1"/>
    </source>
</evidence>
<dbReference type="EMBL" id="CAKOGL010000018">
    <property type="protein sequence ID" value="CAH2097664.1"/>
    <property type="molecule type" value="Genomic_DNA"/>
</dbReference>
<evidence type="ECO:0000256" key="1">
    <source>
        <dbReference type="ARBA" id="ARBA00022737"/>
    </source>
</evidence>
<protein>
    <recommendedName>
        <fullName evidence="4">K Homology domain-containing protein</fullName>
    </recommendedName>
</protein>
<dbReference type="PANTHER" id="PTHR10288">
    <property type="entry name" value="KH DOMAIN CONTAINING RNA BINDING PROTEIN"/>
    <property type="match status" value="1"/>
</dbReference>
<dbReference type="GO" id="GO:0010468">
    <property type="term" value="P:regulation of gene expression"/>
    <property type="evidence" value="ECO:0007669"/>
    <property type="project" value="UniProtKB-ARBA"/>
</dbReference>
<evidence type="ECO:0000259" key="4">
    <source>
        <dbReference type="SMART" id="SM00322"/>
    </source>
</evidence>